<keyword evidence="5" id="KW-1185">Reference proteome</keyword>
<evidence type="ECO:0000256" key="3">
    <source>
        <dbReference type="SAM" id="SignalP"/>
    </source>
</evidence>
<feature type="compositionally biased region" description="Low complexity" evidence="1">
    <location>
        <begin position="503"/>
        <end position="519"/>
    </location>
</feature>
<feature type="compositionally biased region" description="Polar residues" evidence="1">
    <location>
        <begin position="535"/>
        <end position="548"/>
    </location>
</feature>
<organism evidence="4 5">
    <name type="scientific">Boudabousia marimammalium</name>
    <dbReference type="NCBI Taxonomy" id="156892"/>
    <lineage>
        <taxon>Bacteria</taxon>
        <taxon>Bacillati</taxon>
        <taxon>Actinomycetota</taxon>
        <taxon>Actinomycetes</taxon>
        <taxon>Actinomycetales</taxon>
        <taxon>Actinomycetaceae</taxon>
        <taxon>Boudabousia</taxon>
    </lineage>
</organism>
<feature type="transmembrane region" description="Helical" evidence="2">
    <location>
        <begin position="565"/>
        <end position="584"/>
    </location>
</feature>
<keyword evidence="2" id="KW-0812">Transmembrane</keyword>
<sequence>MKKVVAGAVALLIWIWGGVALASADPTVFDVGADTTVQEINAAIADPAINQIHFGQNKNLTGTINISSPTEIFVDKGVEVNLSGNAHKISRGFNVTSDLVFRNHGRVIVNEFKNYGIHVNGKANFTLIGDDLASSVFTVANNRGYGIDSQGQEGLFKVSNVSLFVLSPQEGKEGPMIFNQGVTQVTFENASVNVLKQNGVKPWRAAIYSEAPVEFIDSSLQSETASDYNLSIVNGAPLNILRSGISLHTSNNAEAKCNRLFFFTVCKPYVGLNTAGNTVTIQDSELRVETTGGSNPNAAHQSLQFQDANYIISNSHVYADSAGVDAKQTSGSTLKINGDSKVEIGAGNGASLDPRIVTTVDSGTVVLPPTTSGVINSGAEALTEFVSKATGGSISISDPYAYTYNVTKTSEDANKHVWAPAVNLRYFASCDASPASTPKSRKQLIRGTAVENDFNATTVEGGEWVVMGVSPEQAFYEATTATVEATTVLQDLDICPKPPQSTPEPTSETPEPTTEPSVEATVSSPEMTVEPSVEATVSSPEGTVSPTVSRPAGATLPVTGVSLQVGFAAIALLGLWGALSLSVARRSRARK</sequence>
<dbReference type="RefSeq" id="WP_075361451.1">
    <property type="nucleotide sequence ID" value="NZ_MPDM01000004.1"/>
</dbReference>
<keyword evidence="2" id="KW-0472">Membrane</keyword>
<evidence type="ECO:0000313" key="5">
    <source>
        <dbReference type="Proteomes" id="UP000186465"/>
    </source>
</evidence>
<dbReference type="AlphaFoldDB" id="A0A1Q5PNX7"/>
<dbReference type="Proteomes" id="UP000186465">
    <property type="component" value="Unassembled WGS sequence"/>
</dbReference>
<reference evidence="5" key="1">
    <citation type="submission" date="2016-11" db="EMBL/GenBank/DDBJ databases">
        <title>Actinomyces gypaetusis sp. nov. isolated from Gypaetus barbatus in Qinghai Tibet Plateau China.</title>
        <authorList>
            <person name="Meng X."/>
        </authorList>
    </citation>
    <scope>NUCLEOTIDE SEQUENCE [LARGE SCALE GENOMIC DNA]</scope>
    <source>
        <strain evidence="5">DSM 15383</strain>
    </source>
</reference>
<feature type="region of interest" description="Disordered" evidence="1">
    <location>
        <begin position="493"/>
        <end position="551"/>
    </location>
</feature>
<dbReference type="OrthoDB" id="5239061at2"/>
<dbReference type="EMBL" id="MPDM01000004">
    <property type="protein sequence ID" value="OKL49212.1"/>
    <property type="molecule type" value="Genomic_DNA"/>
</dbReference>
<gene>
    <name evidence="4" type="ORF">BM477_04260</name>
</gene>
<evidence type="ECO:0008006" key="6">
    <source>
        <dbReference type="Google" id="ProtNLM"/>
    </source>
</evidence>
<dbReference type="STRING" id="156892.BM477_04260"/>
<name>A0A1Q5PNX7_9ACTO</name>
<evidence type="ECO:0000256" key="1">
    <source>
        <dbReference type="SAM" id="MobiDB-lite"/>
    </source>
</evidence>
<protein>
    <recommendedName>
        <fullName evidence="6">Gram-positive cocci surface proteins LPxTG domain-containing protein</fullName>
    </recommendedName>
</protein>
<comment type="caution">
    <text evidence="4">The sequence shown here is derived from an EMBL/GenBank/DDBJ whole genome shotgun (WGS) entry which is preliminary data.</text>
</comment>
<keyword evidence="3" id="KW-0732">Signal</keyword>
<evidence type="ECO:0000313" key="4">
    <source>
        <dbReference type="EMBL" id="OKL49212.1"/>
    </source>
</evidence>
<feature type="signal peptide" evidence="3">
    <location>
        <begin position="1"/>
        <end position="22"/>
    </location>
</feature>
<keyword evidence="2" id="KW-1133">Transmembrane helix</keyword>
<proteinExistence type="predicted"/>
<feature type="chain" id="PRO_5013112638" description="Gram-positive cocci surface proteins LPxTG domain-containing protein" evidence="3">
    <location>
        <begin position="23"/>
        <end position="591"/>
    </location>
</feature>
<accession>A0A1Q5PNX7</accession>
<evidence type="ECO:0000256" key="2">
    <source>
        <dbReference type="SAM" id="Phobius"/>
    </source>
</evidence>